<dbReference type="EMBL" id="JACHBL010000001">
    <property type="protein sequence ID" value="MBB5597016.1"/>
    <property type="molecule type" value="Genomic_DNA"/>
</dbReference>
<dbReference type="PANTHER" id="PTHR48069:SF3">
    <property type="entry name" value="DIHYDROFOLATE REDUCTASE"/>
    <property type="match status" value="1"/>
</dbReference>
<dbReference type="Proteomes" id="UP000523863">
    <property type="component" value="Unassembled WGS sequence"/>
</dbReference>
<name>A0A7W8Y8X6_9MICC</name>
<sequence length="178" mass="20019">MPPKTRFGMVWAQSRNGIIGDAGSMPWHLPEDLIHFQRITRGHPIIMGRRTWESLPPRLRPLKERTSVVVTSHEEVAEEVLEKGGFVVSSTADAVNVAREQPGAEEIWVIGGGKIYAALLPLADTLVITRIDVDLEGDTKAPIFDENWQQLTQAPDSGWFESMSGLRYRFELWERKGA</sequence>
<dbReference type="GO" id="GO:0050661">
    <property type="term" value="F:NADP binding"/>
    <property type="evidence" value="ECO:0007669"/>
    <property type="project" value="InterPro"/>
</dbReference>
<dbReference type="EC" id="1.5.1.3" evidence="3 7"/>
<proteinExistence type="inferred from homology"/>
<organism evidence="9 10">
    <name type="scientific">Neomicrococcus lactis</name>
    <dbReference type="NCBI Taxonomy" id="732241"/>
    <lineage>
        <taxon>Bacteria</taxon>
        <taxon>Bacillati</taxon>
        <taxon>Actinomycetota</taxon>
        <taxon>Actinomycetes</taxon>
        <taxon>Micrococcales</taxon>
        <taxon>Micrococcaceae</taxon>
        <taxon>Neomicrococcus</taxon>
    </lineage>
</organism>
<feature type="domain" description="DHFR" evidence="8">
    <location>
        <begin position="6"/>
        <end position="175"/>
    </location>
</feature>
<dbReference type="GO" id="GO:0005829">
    <property type="term" value="C:cytosol"/>
    <property type="evidence" value="ECO:0007669"/>
    <property type="project" value="TreeGrafter"/>
</dbReference>
<dbReference type="UniPathway" id="UPA00077">
    <property type="reaction ID" value="UER00158"/>
</dbReference>
<evidence type="ECO:0000256" key="3">
    <source>
        <dbReference type="ARBA" id="ARBA00012856"/>
    </source>
</evidence>
<keyword evidence="6 7" id="KW-0560">Oxidoreductase</keyword>
<dbReference type="SUPFAM" id="SSF53597">
    <property type="entry name" value="Dihydrofolate reductase-like"/>
    <property type="match status" value="1"/>
</dbReference>
<keyword evidence="10" id="KW-1185">Reference proteome</keyword>
<keyword evidence="5 7" id="KW-0521">NADP</keyword>
<reference evidence="9 10" key="1">
    <citation type="submission" date="2020-08" db="EMBL/GenBank/DDBJ databases">
        <title>Sequencing the genomes of 1000 actinobacteria strains.</title>
        <authorList>
            <person name="Klenk H.-P."/>
        </authorList>
    </citation>
    <scope>NUCLEOTIDE SEQUENCE [LARGE SCALE GENOMIC DNA]</scope>
    <source>
        <strain evidence="9 10">DSM 23694</strain>
    </source>
</reference>
<comment type="pathway">
    <text evidence="1 7">Cofactor biosynthesis; tetrahydrofolate biosynthesis; 5,6,7,8-tetrahydrofolate from 7,8-dihydrofolate: step 1/1.</text>
</comment>
<dbReference type="GO" id="GO:0046452">
    <property type="term" value="P:dihydrofolate metabolic process"/>
    <property type="evidence" value="ECO:0007669"/>
    <property type="project" value="TreeGrafter"/>
</dbReference>
<evidence type="ECO:0000256" key="4">
    <source>
        <dbReference type="ARBA" id="ARBA00022563"/>
    </source>
</evidence>
<evidence type="ECO:0000313" key="10">
    <source>
        <dbReference type="Proteomes" id="UP000523863"/>
    </source>
</evidence>
<evidence type="ECO:0000259" key="8">
    <source>
        <dbReference type="PROSITE" id="PS51330"/>
    </source>
</evidence>
<comment type="catalytic activity">
    <reaction evidence="7">
        <text>(6S)-5,6,7,8-tetrahydrofolate + NADP(+) = 7,8-dihydrofolate + NADPH + H(+)</text>
        <dbReference type="Rhea" id="RHEA:15009"/>
        <dbReference type="ChEBI" id="CHEBI:15378"/>
        <dbReference type="ChEBI" id="CHEBI:57451"/>
        <dbReference type="ChEBI" id="CHEBI:57453"/>
        <dbReference type="ChEBI" id="CHEBI:57783"/>
        <dbReference type="ChEBI" id="CHEBI:58349"/>
        <dbReference type="EC" id="1.5.1.3"/>
    </reaction>
</comment>
<comment type="caution">
    <text evidence="9">The sequence shown here is derived from an EMBL/GenBank/DDBJ whole genome shotgun (WGS) entry which is preliminary data.</text>
</comment>
<dbReference type="Gene3D" id="3.40.430.10">
    <property type="entry name" value="Dihydrofolate Reductase, subunit A"/>
    <property type="match status" value="1"/>
</dbReference>
<evidence type="ECO:0000256" key="2">
    <source>
        <dbReference type="ARBA" id="ARBA00009539"/>
    </source>
</evidence>
<dbReference type="GO" id="GO:0006730">
    <property type="term" value="P:one-carbon metabolic process"/>
    <property type="evidence" value="ECO:0007669"/>
    <property type="project" value="UniProtKB-KW"/>
</dbReference>
<dbReference type="RefSeq" id="WP_271394530.1">
    <property type="nucleotide sequence ID" value="NZ_CANLFI010000002.1"/>
</dbReference>
<dbReference type="GO" id="GO:0046655">
    <property type="term" value="P:folic acid metabolic process"/>
    <property type="evidence" value="ECO:0007669"/>
    <property type="project" value="TreeGrafter"/>
</dbReference>
<gene>
    <name evidence="9" type="ORF">BKA12_000096</name>
</gene>
<dbReference type="PANTHER" id="PTHR48069">
    <property type="entry name" value="DIHYDROFOLATE REDUCTASE"/>
    <property type="match status" value="1"/>
</dbReference>
<accession>A0A7W8Y8X6</accession>
<protein>
    <recommendedName>
        <fullName evidence="3 7">Dihydrofolate reductase</fullName>
        <ecNumber evidence="3 7">1.5.1.3</ecNumber>
    </recommendedName>
</protein>
<dbReference type="GO" id="GO:0004146">
    <property type="term" value="F:dihydrofolate reductase activity"/>
    <property type="evidence" value="ECO:0007669"/>
    <property type="project" value="UniProtKB-EC"/>
</dbReference>
<evidence type="ECO:0000313" key="9">
    <source>
        <dbReference type="EMBL" id="MBB5597016.1"/>
    </source>
</evidence>
<dbReference type="PIRSF" id="PIRSF000194">
    <property type="entry name" value="DHFR"/>
    <property type="match status" value="1"/>
</dbReference>
<dbReference type="Pfam" id="PF00186">
    <property type="entry name" value="DHFR_1"/>
    <property type="match status" value="1"/>
</dbReference>
<dbReference type="CDD" id="cd00209">
    <property type="entry name" value="DHFR"/>
    <property type="match status" value="1"/>
</dbReference>
<evidence type="ECO:0000256" key="5">
    <source>
        <dbReference type="ARBA" id="ARBA00022857"/>
    </source>
</evidence>
<keyword evidence="4 7" id="KW-0554">One-carbon metabolism</keyword>
<comment type="similarity">
    <text evidence="2 7">Belongs to the dihydrofolate reductase family.</text>
</comment>
<dbReference type="InterPro" id="IPR001796">
    <property type="entry name" value="DHFR_dom"/>
</dbReference>
<evidence type="ECO:0000256" key="1">
    <source>
        <dbReference type="ARBA" id="ARBA00004903"/>
    </source>
</evidence>
<dbReference type="AlphaFoldDB" id="A0A7W8Y8X6"/>
<dbReference type="InterPro" id="IPR024072">
    <property type="entry name" value="DHFR-like_dom_sf"/>
</dbReference>
<dbReference type="InterPro" id="IPR012259">
    <property type="entry name" value="DHFR"/>
</dbReference>
<evidence type="ECO:0000256" key="7">
    <source>
        <dbReference type="PIRNR" id="PIRNR000194"/>
    </source>
</evidence>
<evidence type="ECO:0000256" key="6">
    <source>
        <dbReference type="ARBA" id="ARBA00023002"/>
    </source>
</evidence>
<comment type="function">
    <text evidence="7">Key enzyme in folate metabolism. Catalyzes an essential reaction for de novo glycine and purine synthesis, and for DNA precursor synthesis.</text>
</comment>
<dbReference type="GO" id="GO:0046654">
    <property type="term" value="P:tetrahydrofolate biosynthetic process"/>
    <property type="evidence" value="ECO:0007669"/>
    <property type="project" value="UniProtKB-UniPathway"/>
</dbReference>
<dbReference type="PRINTS" id="PR00070">
    <property type="entry name" value="DHFR"/>
</dbReference>
<dbReference type="PROSITE" id="PS51330">
    <property type="entry name" value="DHFR_2"/>
    <property type="match status" value="1"/>
</dbReference>